<dbReference type="AlphaFoldDB" id="A0A5C4S393"/>
<feature type="repeat" description="TPR" evidence="3">
    <location>
        <begin position="47"/>
        <end position="80"/>
    </location>
</feature>
<keyword evidence="1" id="KW-0677">Repeat</keyword>
<dbReference type="SUPFAM" id="SSF48452">
    <property type="entry name" value="TPR-like"/>
    <property type="match status" value="1"/>
</dbReference>
<keyword evidence="2 3" id="KW-0802">TPR repeat</keyword>
<gene>
    <name evidence="4" type="ORF">FGF68_01765</name>
</gene>
<dbReference type="Gene3D" id="1.25.40.10">
    <property type="entry name" value="Tetratricopeptide repeat domain"/>
    <property type="match status" value="1"/>
</dbReference>
<dbReference type="PROSITE" id="PS50005">
    <property type="entry name" value="TPR"/>
    <property type="match status" value="3"/>
</dbReference>
<dbReference type="PANTHER" id="PTHR44943">
    <property type="entry name" value="CELLULOSE SYNTHASE OPERON PROTEIN C"/>
    <property type="match status" value="1"/>
</dbReference>
<dbReference type="InterPro" id="IPR011990">
    <property type="entry name" value="TPR-like_helical_dom_sf"/>
</dbReference>
<proteinExistence type="predicted"/>
<evidence type="ECO:0000313" key="4">
    <source>
        <dbReference type="EMBL" id="TNJ37930.1"/>
    </source>
</evidence>
<dbReference type="SMART" id="SM00028">
    <property type="entry name" value="TPR"/>
    <property type="match status" value="4"/>
</dbReference>
<dbReference type="Pfam" id="PF13432">
    <property type="entry name" value="TPR_16"/>
    <property type="match status" value="1"/>
</dbReference>
<feature type="repeat" description="TPR" evidence="3">
    <location>
        <begin position="116"/>
        <end position="149"/>
    </location>
</feature>
<dbReference type="PROSITE" id="PS51257">
    <property type="entry name" value="PROKAR_LIPOPROTEIN"/>
    <property type="match status" value="1"/>
</dbReference>
<evidence type="ECO:0000313" key="5">
    <source>
        <dbReference type="Proteomes" id="UP000309544"/>
    </source>
</evidence>
<dbReference type="InterPro" id="IPR051685">
    <property type="entry name" value="Ycf3/AcsC/BcsC/TPR_MFPF"/>
</dbReference>
<evidence type="ECO:0000256" key="1">
    <source>
        <dbReference type="ARBA" id="ARBA00022737"/>
    </source>
</evidence>
<dbReference type="InterPro" id="IPR013105">
    <property type="entry name" value="TPR_2"/>
</dbReference>
<dbReference type="PROSITE" id="PS50293">
    <property type="entry name" value="TPR_REGION"/>
    <property type="match status" value="1"/>
</dbReference>
<sequence length="198" mass="22617">MTKYTKRQVSKLAIPGLLCAGLLSSCNNQKDGINELQQQVWQEPGNPDRHISLATAYARQGQSDEAFKAFAKALELDPERAQDIYPAMGAMAFNRGDFETALDYFSRSLEFSPGDSLRLYDIGNVYFKLERYDDASAYYLQAIDNSTAFEEAYYNLAVSYIRTGRNDDALKIYAWLQEKNNYLSVSLERHLYPENNKK</sequence>
<dbReference type="PANTHER" id="PTHR44943:SF8">
    <property type="entry name" value="TPR REPEAT-CONTAINING PROTEIN MJ0263"/>
    <property type="match status" value="1"/>
</dbReference>
<dbReference type="RefSeq" id="WP_068867841.1">
    <property type="nucleotide sequence ID" value="NZ_VDCI01000001.1"/>
</dbReference>
<evidence type="ECO:0000256" key="3">
    <source>
        <dbReference type="PROSITE-ProRule" id="PRU00339"/>
    </source>
</evidence>
<accession>A0A5C4S393</accession>
<comment type="caution">
    <text evidence="4">The sequence shown here is derived from an EMBL/GenBank/DDBJ whole genome shotgun (WGS) entry which is preliminary data.</text>
</comment>
<dbReference type="EMBL" id="VDCI01000001">
    <property type="protein sequence ID" value="TNJ37930.1"/>
    <property type="molecule type" value="Genomic_DNA"/>
</dbReference>
<feature type="repeat" description="TPR" evidence="3">
    <location>
        <begin position="82"/>
        <end position="115"/>
    </location>
</feature>
<dbReference type="Proteomes" id="UP000309544">
    <property type="component" value="Unassembled WGS sequence"/>
</dbReference>
<evidence type="ECO:0000256" key="2">
    <source>
        <dbReference type="ARBA" id="ARBA00022803"/>
    </source>
</evidence>
<dbReference type="Pfam" id="PF07719">
    <property type="entry name" value="TPR_2"/>
    <property type="match status" value="1"/>
</dbReference>
<organism evidence="4 5">
    <name type="scientific">Prosthecochloris vibrioformis</name>
    <name type="common">Chlorobium vibrioforme</name>
    <dbReference type="NCBI Taxonomy" id="1098"/>
    <lineage>
        <taxon>Bacteria</taxon>
        <taxon>Pseudomonadati</taxon>
        <taxon>Chlorobiota</taxon>
        <taxon>Chlorobiia</taxon>
        <taxon>Chlorobiales</taxon>
        <taxon>Chlorobiaceae</taxon>
        <taxon>Prosthecochloris</taxon>
    </lineage>
</organism>
<reference evidence="4 5" key="1">
    <citation type="submission" date="2019-05" db="EMBL/GenBank/DDBJ databases">
        <title>Draft Whole-Genome sequence of the green sulfur bacterium Prosthecochloris vibrioformis DSM 260.</title>
        <authorList>
            <person name="Meyer T.E."/>
            <person name="Kyndt J.A."/>
        </authorList>
    </citation>
    <scope>NUCLEOTIDE SEQUENCE [LARGE SCALE GENOMIC DNA]</scope>
    <source>
        <strain evidence="4 5">DSM 260</strain>
    </source>
</reference>
<dbReference type="InterPro" id="IPR019734">
    <property type="entry name" value="TPR_rpt"/>
</dbReference>
<name>A0A5C4S393_PROVB</name>
<keyword evidence="5" id="KW-1185">Reference proteome</keyword>
<protein>
    <submittedName>
        <fullName evidence="4">Tetratricopeptide repeat protein</fullName>
    </submittedName>
</protein>